<dbReference type="Pfam" id="PF09356">
    <property type="entry name" value="Phage_BR0599"/>
    <property type="match status" value="1"/>
</dbReference>
<organism evidence="2 3">
    <name type="scientific">Brucella endophytica</name>
    <dbReference type="NCBI Taxonomy" id="1963359"/>
    <lineage>
        <taxon>Bacteria</taxon>
        <taxon>Pseudomonadati</taxon>
        <taxon>Pseudomonadota</taxon>
        <taxon>Alphaproteobacteria</taxon>
        <taxon>Hyphomicrobiales</taxon>
        <taxon>Brucellaceae</taxon>
        <taxon>Brucella/Ochrobactrum group</taxon>
        <taxon>Brucella</taxon>
    </lineage>
</organism>
<dbReference type="NCBIfam" id="TIGR02218">
    <property type="entry name" value="phg_TIGR02218"/>
    <property type="match status" value="1"/>
</dbReference>
<dbReference type="Proteomes" id="UP000646478">
    <property type="component" value="Unassembled WGS sequence"/>
</dbReference>
<reference evidence="2" key="1">
    <citation type="journal article" date="2014" name="Int. J. Syst. Evol. Microbiol.">
        <title>Complete genome sequence of Corynebacterium casei LMG S-19264T (=DSM 44701T), isolated from a smear-ripened cheese.</title>
        <authorList>
            <consortium name="US DOE Joint Genome Institute (JGI-PGF)"/>
            <person name="Walter F."/>
            <person name="Albersmeier A."/>
            <person name="Kalinowski J."/>
            <person name="Ruckert C."/>
        </authorList>
    </citation>
    <scope>NUCLEOTIDE SEQUENCE</scope>
    <source>
        <strain evidence="2">CGMCC 1.15082</strain>
    </source>
</reference>
<protein>
    <recommendedName>
        <fullName evidence="1">Bacteriophage phiJL001 Gp84 C-terminal domain-containing protein</fullName>
    </recommendedName>
</protein>
<dbReference type="Pfam" id="PF09931">
    <property type="entry name" value="Phage_phiJL001_Gp84_N"/>
    <property type="match status" value="1"/>
</dbReference>
<comment type="caution">
    <text evidence="2">The sequence shown here is derived from an EMBL/GenBank/DDBJ whole genome shotgun (WGS) entry which is preliminary data.</text>
</comment>
<evidence type="ECO:0000259" key="1">
    <source>
        <dbReference type="Pfam" id="PF09356"/>
    </source>
</evidence>
<name>A0A916WFS6_9HYPH</name>
<dbReference type="EMBL" id="BMHH01000007">
    <property type="protein sequence ID" value="GGA93600.1"/>
    <property type="molecule type" value="Genomic_DNA"/>
</dbReference>
<keyword evidence="3" id="KW-1185">Reference proteome</keyword>
<accession>A0A916WFS6</accession>
<proteinExistence type="predicted"/>
<feature type="domain" description="Bacteriophage phiJL001 Gp84 C-terminal" evidence="1">
    <location>
        <begin position="194"/>
        <end position="276"/>
    </location>
</feature>
<dbReference type="AlphaFoldDB" id="A0A916WFS6"/>
<sequence>MTPIPQPLESHLRGNATTHCFVWIIRREDGVALGFTDHDRPLEVSGVACEPQTGMSGSEASAGLGLSVDSAEIEGALSSAAIDKADIERGLYDGASVETWLVNWSAPDERVLLRRSTIGKITQADGRFVAEVKSSAAALDKIRGRRIMRACDAEVGDGRCGVNANDPRYAGTGTVLEPGDAAFAASGLGGFQAGWFANGILRWLSGANAGREAVVVSHVSSAGAARLSLRDIPGAPIAAGDTFRVIAGCDKSFATCKAKFANAVNYRGFPHLPGNDAAYAYVSGDDEFDGGPLVP</sequence>
<dbReference type="RefSeq" id="WP_188824234.1">
    <property type="nucleotide sequence ID" value="NZ_BMHH01000007.1"/>
</dbReference>
<reference evidence="2" key="2">
    <citation type="submission" date="2020-09" db="EMBL/GenBank/DDBJ databases">
        <authorList>
            <person name="Sun Q."/>
            <person name="Zhou Y."/>
        </authorList>
    </citation>
    <scope>NUCLEOTIDE SEQUENCE</scope>
    <source>
        <strain evidence="2">CGMCC 1.15082</strain>
    </source>
</reference>
<evidence type="ECO:0000313" key="2">
    <source>
        <dbReference type="EMBL" id="GGA93600.1"/>
    </source>
</evidence>
<evidence type="ECO:0000313" key="3">
    <source>
        <dbReference type="Proteomes" id="UP000646478"/>
    </source>
</evidence>
<gene>
    <name evidence="2" type="ORF">GCM10011491_22250</name>
</gene>
<dbReference type="InterPro" id="IPR011928">
    <property type="entry name" value="Phage_phiJL001_Gp84"/>
</dbReference>
<dbReference type="InterPro" id="IPR018964">
    <property type="entry name" value="Phage_phiJL001_Gp84_C"/>
</dbReference>